<dbReference type="STRING" id="1314800.A0A1B7NGL3"/>
<feature type="region of interest" description="Disordered" evidence="7">
    <location>
        <begin position="304"/>
        <end position="349"/>
    </location>
</feature>
<sequence length="715" mass="77999">MEYMDPGMAAKPHVRFNTSHTTQNPPVHLILNNHPPQMDQHHSRFASTCIPSLLPPGVDPTSVDFRTFFPYIPNEVKHRKRTSRTQLKVLEDVFRKDTKPNAALRKKLAAELDMLPRAVQVWFQNRRAKDKALRKRVQDPPPTSPTNSLQKSQSPRQSSPNDSSNSSTPTEKPTHPAEDDDPPSPEPHLVERSSLHSSPLTNLSRLPQPPPLPWHSNPSTPPQSSPHLRPPPLQVTWQDNNDLLNSRRGSLPITMSIPSPDHNHPPTHFPDRRKSMDVGFLRLVHHPFARVAKEKNDAIFLRSPLSPAGSGQSMSRQPSGLPTPGMRTASYGSSSSSYNPYPRPPLAHRASEPHVFAPIRSPFPHVQEVPSSSHMSHHRFAASSRTLSSPIPGPLPKPDFQFGAPSSGSPSNASPDADSPNLHTWAFPRNETDQDTEDSASSIGLSRFGSIASACGSDTSATSAIYSDVSSCVGVDHMAFDPNARRGSCASNSLLETRMSSLNMRSSQGSINEAHLKAASSSLAYPHREHLLSQERGYSSPASTVSPVGSPHIAHGKDPGPFGLRTSEHPFGYNSVPPEPNSNTYLSPTEPAPVSRRPSIPTIQEGIPHSHIQNTLEHNHASSYPPPIDTTPPPNAYHFTPKSSGYSHTGNYTSPAPFSRDGTFSPTDTSYAQPGMQYPQEGNFAPSASSYAQPSADYSFAAPPANGREHFSTYN</sequence>
<feature type="compositionally biased region" description="Polar residues" evidence="7">
    <location>
        <begin position="195"/>
        <end position="205"/>
    </location>
</feature>
<evidence type="ECO:0000256" key="3">
    <source>
        <dbReference type="ARBA" id="ARBA00023155"/>
    </source>
</evidence>
<feature type="region of interest" description="Disordered" evidence="7">
    <location>
        <begin position="130"/>
        <end position="265"/>
    </location>
</feature>
<feature type="compositionally biased region" description="Low complexity" evidence="7">
    <location>
        <begin position="403"/>
        <end position="421"/>
    </location>
</feature>
<dbReference type="EMBL" id="KV448128">
    <property type="protein sequence ID" value="OAX44091.1"/>
    <property type="molecule type" value="Genomic_DNA"/>
</dbReference>
<evidence type="ECO:0000259" key="8">
    <source>
        <dbReference type="PROSITE" id="PS50071"/>
    </source>
</evidence>
<accession>A0A1B7NGL3</accession>
<dbReference type="GO" id="GO:0000977">
    <property type="term" value="F:RNA polymerase II transcription regulatory region sequence-specific DNA binding"/>
    <property type="evidence" value="ECO:0007669"/>
    <property type="project" value="TreeGrafter"/>
</dbReference>
<evidence type="ECO:0000313" key="10">
    <source>
        <dbReference type="Proteomes" id="UP000092154"/>
    </source>
</evidence>
<dbReference type="GO" id="GO:0000981">
    <property type="term" value="F:DNA-binding transcription factor activity, RNA polymerase II-specific"/>
    <property type="evidence" value="ECO:0007669"/>
    <property type="project" value="InterPro"/>
</dbReference>
<dbReference type="SMART" id="SM00389">
    <property type="entry name" value="HOX"/>
    <property type="match status" value="1"/>
</dbReference>
<dbReference type="InterPro" id="IPR050453">
    <property type="entry name" value="LIM_Homeobox_TF"/>
</dbReference>
<evidence type="ECO:0000313" key="9">
    <source>
        <dbReference type="EMBL" id="OAX44091.1"/>
    </source>
</evidence>
<evidence type="ECO:0000256" key="4">
    <source>
        <dbReference type="ARBA" id="ARBA00023242"/>
    </source>
</evidence>
<reference evidence="9 10" key="1">
    <citation type="submission" date="2016-06" db="EMBL/GenBank/DDBJ databases">
        <title>Comparative genomics of the ectomycorrhizal sister species Rhizopogon vinicolor and Rhizopogon vesiculosus (Basidiomycota: Boletales) reveals a divergence of the mating type B locus.</title>
        <authorList>
            <consortium name="DOE Joint Genome Institute"/>
            <person name="Mujic A.B."/>
            <person name="Kuo A."/>
            <person name="Tritt A."/>
            <person name="Lipzen A."/>
            <person name="Chen C."/>
            <person name="Johnson J."/>
            <person name="Sharma A."/>
            <person name="Barry K."/>
            <person name="Grigoriev I.V."/>
            <person name="Spatafora J.W."/>
        </authorList>
    </citation>
    <scope>NUCLEOTIDE SEQUENCE [LARGE SCALE GENOMIC DNA]</scope>
    <source>
        <strain evidence="9 10">AM-OR11-026</strain>
    </source>
</reference>
<dbReference type="OrthoDB" id="6159439at2759"/>
<dbReference type="InterPro" id="IPR009057">
    <property type="entry name" value="Homeodomain-like_sf"/>
</dbReference>
<keyword evidence="10" id="KW-1185">Reference proteome</keyword>
<feature type="compositionally biased region" description="Low complexity" evidence="7">
    <location>
        <begin position="152"/>
        <end position="167"/>
    </location>
</feature>
<feature type="region of interest" description="Disordered" evidence="7">
    <location>
        <begin position="535"/>
        <end position="605"/>
    </location>
</feature>
<feature type="compositionally biased region" description="Pro residues" evidence="7">
    <location>
        <begin position="624"/>
        <end position="635"/>
    </location>
</feature>
<evidence type="ECO:0000256" key="7">
    <source>
        <dbReference type="SAM" id="MobiDB-lite"/>
    </source>
</evidence>
<feature type="compositionally biased region" description="Polar residues" evidence="7">
    <location>
        <begin position="309"/>
        <end position="320"/>
    </location>
</feature>
<dbReference type="PANTHER" id="PTHR24208">
    <property type="entry name" value="LIM/HOMEOBOX PROTEIN LHX"/>
    <property type="match status" value="1"/>
</dbReference>
<dbReference type="PROSITE" id="PS00027">
    <property type="entry name" value="HOMEOBOX_1"/>
    <property type="match status" value="1"/>
</dbReference>
<keyword evidence="4 5" id="KW-0539">Nucleus</keyword>
<feature type="compositionally biased region" description="Polar residues" evidence="7">
    <location>
        <begin position="536"/>
        <end position="547"/>
    </location>
</feature>
<keyword evidence="2 5" id="KW-0238">DNA-binding</keyword>
<evidence type="ECO:0000256" key="6">
    <source>
        <dbReference type="RuleBase" id="RU000682"/>
    </source>
</evidence>
<dbReference type="Gene3D" id="1.10.10.60">
    <property type="entry name" value="Homeodomain-like"/>
    <property type="match status" value="1"/>
</dbReference>
<evidence type="ECO:0000256" key="1">
    <source>
        <dbReference type="ARBA" id="ARBA00004123"/>
    </source>
</evidence>
<evidence type="ECO:0000256" key="2">
    <source>
        <dbReference type="ARBA" id="ARBA00023125"/>
    </source>
</evidence>
<feature type="compositionally biased region" description="Polar residues" evidence="7">
    <location>
        <begin position="641"/>
        <end position="672"/>
    </location>
</feature>
<dbReference type="Pfam" id="PF00046">
    <property type="entry name" value="Homeodomain"/>
    <property type="match status" value="1"/>
</dbReference>
<name>A0A1B7NGL3_9AGAM</name>
<feature type="compositionally biased region" description="Low complexity" evidence="7">
    <location>
        <begin position="685"/>
        <end position="699"/>
    </location>
</feature>
<feature type="region of interest" description="Disordered" evidence="7">
    <location>
        <begin position="617"/>
        <end position="715"/>
    </location>
</feature>
<dbReference type="CDD" id="cd00086">
    <property type="entry name" value="homeodomain"/>
    <property type="match status" value="1"/>
</dbReference>
<dbReference type="InParanoid" id="A0A1B7NGL3"/>
<dbReference type="PANTHER" id="PTHR24208:SF166">
    <property type="entry name" value="LIM HOMEOBOX TRANSCRIPTION FACTOR 1 ALPHA, ISOFORM B"/>
    <property type="match status" value="1"/>
</dbReference>
<feature type="DNA-binding region" description="Homeobox" evidence="5">
    <location>
        <begin position="75"/>
        <end position="134"/>
    </location>
</feature>
<comment type="subcellular location">
    <subcellularLocation>
        <location evidence="1 5 6">Nucleus</location>
    </subcellularLocation>
</comment>
<dbReference type="InterPro" id="IPR001356">
    <property type="entry name" value="HD"/>
</dbReference>
<feature type="compositionally biased region" description="Pro residues" evidence="7">
    <location>
        <begin position="207"/>
        <end position="233"/>
    </location>
</feature>
<dbReference type="Proteomes" id="UP000092154">
    <property type="component" value="Unassembled WGS sequence"/>
</dbReference>
<proteinExistence type="predicted"/>
<feature type="compositionally biased region" description="Polar residues" evidence="7">
    <location>
        <begin position="235"/>
        <end position="248"/>
    </location>
</feature>
<dbReference type="PROSITE" id="PS50071">
    <property type="entry name" value="HOMEOBOX_2"/>
    <property type="match status" value="1"/>
</dbReference>
<organism evidence="9 10">
    <name type="scientific">Rhizopogon vinicolor AM-OR11-026</name>
    <dbReference type="NCBI Taxonomy" id="1314800"/>
    <lineage>
        <taxon>Eukaryota</taxon>
        <taxon>Fungi</taxon>
        <taxon>Dikarya</taxon>
        <taxon>Basidiomycota</taxon>
        <taxon>Agaricomycotina</taxon>
        <taxon>Agaricomycetes</taxon>
        <taxon>Agaricomycetidae</taxon>
        <taxon>Boletales</taxon>
        <taxon>Suillineae</taxon>
        <taxon>Rhizopogonaceae</taxon>
        <taxon>Rhizopogon</taxon>
    </lineage>
</organism>
<dbReference type="InterPro" id="IPR017970">
    <property type="entry name" value="Homeobox_CS"/>
</dbReference>
<feature type="domain" description="Homeobox" evidence="8">
    <location>
        <begin position="73"/>
        <end position="133"/>
    </location>
</feature>
<feature type="region of interest" description="Disordered" evidence="7">
    <location>
        <begin position="366"/>
        <end position="441"/>
    </location>
</feature>
<dbReference type="AlphaFoldDB" id="A0A1B7NGL3"/>
<gene>
    <name evidence="9" type="ORF">K503DRAFT_730029</name>
</gene>
<keyword evidence="3 5" id="KW-0371">Homeobox</keyword>
<dbReference type="SUPFAM" id="SSF46689">
    <property type="entry name" value="Homeodomain-like"/>
    <property type="match status" value="1"/>
</dbReference>
<feature type="compositionally biased region" description="Low complexity" evidence="7">
    <location>
        <begin position="330"/>
        <end position="340"/>
    </location>
</feature>
<protein>
    <recommendedName>
        <fullName evidence="8">Homeobox domain-containing protein</fullName>
    </recommendedName>
</protein>
<dbReference type="GO" id="GO:0005634">
    <property type="term" value="C:nucleus"/>
    <property type="evidence" value="ECO:0007669"/>
    <property type="project" value="UniProtKB-SubCell"/>
</dbReference>
<evidence type="ECO:0000256" key="5">
    <source>
        <dbReference type="PROSITE-ProRule" id="PRU00108"/>
    </source>
</evidence>